<sequence length="271" mass="31330">MEEEISRLQKSLEERNGQLQASAMTTEKYLQELDGLRSQLSFTQATADASAASAQSAQLQCLALIKELDEKNISLKEHGDRVNRLGEQLDHLQKDLQAREYSQKQLKDEVLRIEHDIMQAVAKAGANKDCELRKILDEVSPKNFEKINKLLIAKDDEIVKLKDEIRIMSAHWKLKTKEMESQLEKHRRADQELKKRVLKLEFCLQEARAQTRKLQRMGERRDKALKELRDQLVTKQQGEAAGIEKQNFWESSGFKIVVSMSMLILVVFSKR</sequence>
<accession>A0AA38Z3D1</accession>
<dbReference type="InterPro" id="IPR049932">
    <property type="entry name" value="NEAP1-4"/>
</dbReference>
<comment type="caution">
    <text evidence="1">The sequence shown here is derived from an EMBL/GenBank/DDBJ whole genome shotgun (WGS) entry which is preliminary data.</text>
</comment>
<dbReference type="Proteomes" id="UP001168098">
    <property type="component" value="Unassembled WGS sequence"/>
</dbReference>
<dbReference type="AlphaFoldDB" id="A0AA38Z3D1"/>
<name>A0AA38Z3D1_VITRO</name>
<keyword evidence="2" id="KW-1185">Reference proteome</keyword>
<organism evidence="1 2">
    <name type="scientific">Vitis rotundifolia</name>
    <name type="common">Muscadine grape</name>
    <dbReference type="NCBI Taxonomy" id="103349"/>
    <lineage>
        <taxon>Eukaryota</taxon>
        <taxon>Viridiplantae</taxon>
        <taxon>Streptophyta</taxon>
        <taxon>Embryophyta</taxon>
        <taxon>Tracheophyta</taxon>
        <taxon>Spermatophyta</taxon>
        <taxon>Magnoliopsida</taxon>
        <taxon>eudicotyledons</taxon>
        <taxon>Gunneridae</taxon>
        <taxon>Pentapetalae</taxon>
        <taxon>rosids</taxon>
        <taxon>Vitales</taxon>
        <taxon>Vitaceae</taxon>
        <taxon>Viteae</taxon>
        <taxon>Vitis</taxon>
    </lineage>
</organism>
<evidence type="ECO:0000313" key="1">
    <source>
        <dbReference type="EMBL" id="KAJ9681651.1"/>
    </source>
</evidence>
<proteinExistence type="predicted"/>
<dbReference type="PANTHER" id="PTHR48145:SF5">
    <property type="entry name" value="NUCLEAR ENVELOPE-ASSOCIATED PROTEIN 2"/>
    <property type="match status" value="1"/>
</dbReference>
<dbReference type="PANTHER" id="PTHR48145">
    <property type="entry name" value="NUCLEAR ENVELOPE-ASSOCIATED PROTEIN 1"/>
    <property type="match status" value="1"/>
</dbReference>
<gene>
    <name evidence="1" type="ORF">PVL29_017849</name>
</gene>
<evidence type="ECO:0000313" key="2">
    <source>
        <dbReference type="Proteomes" id="UP001168098"/>
    </source>
</evidence>
<reference evidence="1 2" key="1">
    <citation type="journal article" date="2023" name="BMC Biotechnol.">
        <title>Vitis rotundifolia cv Carlos genome sequencing.</title>
        <authorList>
            <person name="Huff M."/>
            <person name="Hulse-Kemp A."/>
            <person name="Scheffler B."/>
            <person name="Youngblood R."/>
            <person name="Simpson S."/>
            <person name="Babiker E."/>
            <person name="Staton M."/>
        </authorList>
    </citation>
    <scope>NUCLEOTIDE SEQUENCE [LARGE SCALE GENOMIC DNA]</scope>
    <source>
        <tissue evidence="1">Leaf</tissue>
    </source>
</reference>
<dbReference type="EMBL" id="JARBHA010000014">
    <property type="protein sequence ID" value="KAJ9681651.1"/>
    <property type="molecule type" value="Genomic_DNA"/>
</dbReference>
<protein>
    <submittedName>
        <fullName evidence="1">Uncharacterized protein</fullName>
    </submittedName>
</protein>